<dbReference type="AlphaFoldDB" id="A0A2M7B807"/>
<dbReference type="PANTHER" id="PTHR43063:SF1">
    <property type="entry name" value="4FE-4S CLUSTER CONTAINING PARA FAMILY ATPASE PROTEIN"/>
    <property type="match status" value="1"/>
</dbReference>
<dbReference type="InterPro" id="IPR017896">
    <property type="entry name" value="4Fe4S_Fe-S-bd"/>
</dbReference>
<protein>
    <submittedName>
        <fullName evidence="5">Cobalamin biosynthesis protein CobQ</fullName>
    </submittedName>
</protein>
<dbReference type="EMBL" id="PEVH01000027">
    <property type="protein sequence ID" value="PIU99230.1"/>
    <property type="molecule type" value="Genomic_DNA"/>
</dbReference>
<dbReference type="Proteomes" id="UP000230131">
    <property type="component" value="Unassembled WGS sequence"/>
</dbReference>
<evidence type="ECO:0000259" key="4">
    <source>
        <dbReference type="PROSITE" id="PS51379"/>
    </source>
</evidence>
<dbReference type="Pfam" id="PF01656">
    <property type="entry name" value="CbiA"/>
    <property type="match status" value="1"/>
</dbReference>
<dbReference type="PROSITE" id="PS51379">
    <property type="entry name" value="4FE4S_FER_2"/>
    <property type="match status" value="2"/>
</dbReference>
<evidence type="ECO:0000313" key="6">
    <source>
        <dbReference type="Proteomes" id="UP000230131"/>
    </source>
</evidence>
<feature type="domain" description="4Fe-4S ferredoxin-type" evidence="4">
    <location>
        <begin position="68"/>
        <end position="97"/>
    </location>
</feature>
<dbReference type="Gene3D" id="3.40.50.300">
    <property type="entry name" value="P-loop containing nucleotide triphosphate hydrolases"/>
    <property type="match status" value="1"/>
</dbReference>
<dbReference type="InterPro" id="IPR002586">
    <property type="entry name" value="CobQ/CobB/MinD/ParA_Nub-bd_dom"/>
</dbReference>
<name>A0A2M7B807_9BACT</name>
<dbReference type="GO" id="GO:0051536">
    <property type="term" value="F:iron-sulfur cluster binding"/>
    <property type="evidence" value="ECO:0007669"/>
    <property type="project" value="UniProtKB-KW"/>
</dbReference>
<dbReference type="PROSITE" id="PS00198">
    <property type="entry name" value="4FE4S_FER_1"/>
    <property type="match status" value="1"/>
</dbReference>
<dbReference type="Gene3D" id="3.30.70.20">
    <property type="match status" value="1"/>
</dbReference>
<dbReference type="Pfam" id="PF00037">
    <property type="entry name" value="Fer4"/>
    <property type="match status" value="2"/>
</dbReference>
<organism evidence="5 6">
    <name type="scientific">Candidatus Wolfebacteria bacterium CG03_land_8_20_14_0_80_36_15</name>
    <dbReference type="NCBI Taxonomy" id="1975067"/>
    <lineage>
        <taxon>Bacteria</taxon>
        <taxon>Candidatus Wolfeibacteriota</taxon>
    </lineage>
</organism>
<evidence type="ECO:0000256" key="3">
    <source>
        <dbReference type="ARBA" id="ARBA00023014"/>
    </source>
</evidence>
<evidence type="ECO:0000313" key="5">
    <source>
        <dbReference type="EMBL" id="PIU99230.1"/>
    </source>
</evidence>
<comment type="caution">
    <text evidence="5">The sequence shown here is derived from an EMBL/GenBank/DDBJ whole genome shotgun (WGS) entry which is preliminary data.</text>
</comment>
<gene>
    <name evidence="5" type="ORF">COS59_00895</name>
</gene>
<evidence type="ECO:0000256" key="2">
    <source>
        <dbReference type="ARBA" id="ARBA00023004"/>
    </source>
</evidence>
<proteinExistence type="predicted"/>
<keyword evidence="1" id="KW-0479">Metal-binding</keyword>
<keyword evidence="2" id="KW-0408">Iron</keyword>
<reference evidence="6" key="1">
    <citation type="submission" date="2017-09" db="EMBL/GenBank/DDBJ databases">
        <title>Depth-based differentiation of microbial function through sediment-hosted aquifers and enrichment of novel symbionts in the deep terrestrial subsurface.</title>
        <authorList>
            <person name="Probst A.J."/>
            <person name="Ladd B."/>
            <person name="Jarett J.K."/>
            <person name="Geller-Mcgrath D.E."/>
            <person name="Sieber C.M.K."/>
            <person name="Emerson J.B."/>
            <person name="Anantharaman K."/>
            <person name="Thomas B.C."/>
            <person name="Malmstrom R."/>
            <person name="Stieglmeier M."/>
            <person name="Klingl A."/>
            <person name="Woyke T."/>
            <person name="Ryan C.M."/>
            <person name="Banfield J.F."/>
        </authorList>
    </citation>
    <scope>NUCLEOTIDE SEQUENCE [LARGE SCALE GENOMIC DNA]</scope>
</reference>
<dbReference type="SUPFAM" id="SSF52540">
    <property type="entry name" value="P-loop containing nucleoside triphosphate hydrolases"/>
    <property type="match status" value="1"/>
</dbReference>
<dbReference type="GO" id="GO:0046872">
    <property type="term" value="F:metal ion binding"/>
    <property type="evidence" value="ECO:0007669"/>
    <property type="project" value="UniProtKB-KW"/>
</dbReference>
<dbReference type="InterPro" id="IPR027417">
    <property type="entry name" value="P-loop_NTPase"/>
</dbReference>
<sequence length="290" mass="31826">MGNDKLKKIAISGGKGGAGKSTVAILMANKFVRQGEKVILCDCDVECPNDHLLIGESLRKPRKKVYGEFPKLIKKKCTKCGLCAKTCRSNAIFQAPGQYPVFIRELCSGCGACWAVCPFGAIKPKKEETGKIFINPIRKSSISNGASKIKNNFWLITGLSKAGLEETGPVVTEVKNFALDFAKKVKAEYVLFDTAPGIHCPVVSALLDCDLAYCVTEPTPMGAHDLNLILDLCKKLKVPTKVILNQADLGDKRKIFPIVKKYKIKIEKEIPYSKKLVEAYSKGQLLNFII</sequence>
<feature type="domain" description="4Fe-4S ferredoxin-type" evidence="4">
    <location>
        <begin position="98"/>
        <end position="127"/>
    </location>
</feature>
<accession>A0A2M7B807</accession>
<dbReference type="InterPro" id="IPR017900">
    <property type="entry name" value="4Fe4S_Fe_S_CS"/>
</dbReference>
<keyword evidence="3" id="KW-0411">Iron-sulfur</keyword>
<evidence type="ECO:0000256" key="1">
    <source>
        <dbReference type="ARBA" id="ARBA00022723"/>
    </source>
</evidence>
<dbReference type="PANTHER" id="PTHR43063">
    <property type="entry name" value="4FE-4S CLUSTER CONTAINING PARA FAMILY ATPASE PROTEIN"/>
    <property type="match status" value="1"/>
</dbReference>